<sequence>MELTVLGSAAPYPRPGIPCSGYLVTGGSGALWLDAGPGTLAELQRHARLPELDGIWISHLHADHCADLLTAFYALVYADQAPSAPLPLYGPQGTAARLEGFLSNAARSPIERAFEVRELHDGQRVRLGGMELESRSVEHGMPGYAVRIDDGAASLAYSGDSAPCAALDDVARGADLLLCEADGDPPADGPRVHHSPEDAGRTAARAGAGRLVVTHVGPFLRPEEALGRAASEYAGPVEHADAGRAFSVG</sequence>
<dbReference type="PANTHER" id="PTHR46018:SF4">
    <property type="entry name" value="METALLO-HYDROLASE YHFI-RELATED"/>
    <property type="match status" value="1"/>
</dbReference>
<dbReference type="CDD" id="cd07716">
    <property type="entry name" value="RNaseZ_short-form-like_MBL-fold"/>
    <property type="match status" value="1"/>
</dbReference>
<dbReference type="InterPro" id="IPR001279">
    <property type="entry name" value="Metallo-B-lactamas"/>
</dbReference>
<name>A0A0C2JQC0_9ACTN</name>
<dbReference type="SUPFAM" id="SSF56281">
    <property type="entry name" value="Metallo-hydrolase/oxidoreductase"/>
    <property type="match status" value="1"/>
</dbReference>
<accession>A0A0C2JQC0</accession>
<dbReference type="SMART" id="SM00849">
    <property type="entry name" value="Lactamase_B"/>
    <property type="match status" value="1"/>
</dbReference>
<dbReference type="Pfam" id="PF12706">
    <property type="entry name" value="Lactamase_B_2"/>
    <property type="match status" value="1"/>
</dbReference>
<feature type="domain" description="Metallo-beta-lactamase" evidence="2">
    <location>
        <begin position="18"/>
        <end position="215"/>
    </location>
</feature>
<keyword evidence="4" id="KW-1185">Reference proteome</keyword>
<dbReference type="GO" id="GO:0042781">
    <property type="term" value="F:3'-tRNA processing endoribonuclease activity"/>
    <property type="evidence" value="ECO:0007669"/>
    <property type="project" value="TreeGrafter"/>
</dbReference>
<organism evidence="3 4">
    <name type="scientific">Streptomonospora alba</name>
    <dbReference type="NCBI Taxonomy" id="183763"/>
    <lineage>
        <taxon>Bacteria</taxon>
        <taxon>Bacillati</taxon>
        <taxon>Actinomycetota</taxon>
        <taxon>Actinomycetes</taxon>
        <taxon>Streptosporangiales</taxon>
        <taxon>Nocardiopsidaceae</taxon>
        <taxon>Streptomonospora</taxon>
    </lineage>
</organism>
<dbReference type="InterPro" id="IPR036866">
    <property type="entry name" value="RibonucZ/Hydroxyglut_hydro"/>
</dbReference>
<dbReference type="OrthoDB" id="9800940at2"/>
<proteinExistence type="predicted"/>
<dbReference type="PANTHER" id="PTHR46018">
    <property type="entry name" value="ZINC PHOSPHODIESTERASE ELAC PROTEIN 1"/>
    <property type="match status" value="1"/>
</dbReference>
<evidence type="ECO:0000313" key="4">
    <source>
        <dbReference type="Proteomes" id="UP000031675"/>
    </source>
</evidence>
<protein>
    <submittedName>
        <fullName evidence="3">Beta-lactamase</fullName>
    </submittedName>
</protein>
<feature type="compositionally biased region" description="Basic and acidic residues" evidence="1">
    <location>
        <begin position="190"/>
        <end position="200"/>
    </location>
</feature>
<dbReference type="Gene3D" id="3.60.15.10">
    <property type="entry name" value="Ribonuclease Z/Hydroxyacylglutathione hydrolase-like"/>
    <property type="match status" value="1"/>
</dbReference>
<evidence type="ECO:0000259" key="2">
    <source>
        <dbReference type="SMART" id="SM00849"/>
    </source>
</evidence>
<dbReference type="STRING" id="183763.LP52_10125"/>
<feature type="region of interest" description="Disordered" evidence="1">
    <location>
        <begin position="181"/>
        <end position="206"/>
    </location>
</feature>
<reference evidence="4" key="1">
    <citation type="journal article" date="2015" name="Chem. Biol.">
        <title>Structure, bioactivity, and resistance mechanism of streptomonomicin, an unusual lasso Peptide from an understudied halophilic actinomycete.</title>
        <authorList>
            <person name="Metelev M."/>
            <person name="Tietz J.I."/>
            <person name="Melby J.O."/>
            <person name="Blair P.M."/>
            <person name="Zhu L."/>
            <person name="Livnat I."/>
            <person name="Severinov K."/>
            <person name="Mitchell D.A."/>
        </authorList>
    </citation>
    <scope>NUCLEOTIDE SEQUENCE [LARGE SCALE GENOMIC DNA]</scope>
    <source>
        <strain evidence="4">YIM 90003</strain>
    </source>
</reference>
<dbReference type="EMBL" id="JROO01000017">
    <property type="protein sequence ID" value="KIH99017.1"/>
    <property type="molecule type" value="Genomic_DNA"/>
</dbReference>
<gene>
    <name evidence="3" type="ORF">LP52_10125</name>
</gene>
<dbReference type="Proteomes" id="UP000031675">
    <property type="component" value="Unassembled WGS sequence"/>
</dbReference>
<evidence type="ECO:0000256" key="1">
    <source>
        <dbReference type="SAM" id="MobiDB-lite"/>
    </source>
</evidence>
<evidence type="ECO:0000313" key="3">
    <source>
        <dbReference type="EMBL" id="KIH99017.1"/>
    </source>
</evidence>
<dbReference type="RefSeq" id="WP_040272702.1">
    <property type="nucleotide sequence ID" value="NZ_JROO01000017.1"/>
</dbReference>
<comment type="caution">
    <text evidence="3">The sequence shown here is derived from an EMBL/GenBank/DDBJ whole genome shotgun (WGS) entry which is preliminary data.</text>
</comment>
<dbReference type="AlphaFoldDB" id="A0A0C2JQC0"/>